<sequence>MEHVGVGAPFVPSLLSLRPRLLRLHLPLRSVLLRLCLSFRPSLLPLLAMVFGEGRAAACALRSSSSVAPELRRPALRPLLLPPPVPFHGGGAGERLRGGETAGLARFGGLELGPWRRQPNLAASTSGYSGVDTLLELCGSPIWRALLRPFLAGGHGECPHGAMAGSRSPARGAVERRRRLL</sequence>
<evidence type="ECO:0000313" key="2">
    <source>
        <dbReference type="EMBL" id="KAG2631234.1"/>
    </source>
</evidence>
<protein>
    <submittedName>
        <fullName evidence="2">Uncharacterized protein</fullName>
    </submittedName>
</protein>
<gene>
    <name evidence="2" type="ORF">PVAP13_2NG007664</name>
</gene>
<evidence type="ECO:0000256" key="1">
    <source>
        <dbReference type="SAM" id="MobiDB-lite"/>
    </source>
</evidence>
<feature type="region of interest" description="Disordered" evidence="1">
    <location>
        <begin position="160"/>
        <end position="181"/>
    </location>
</feature>
<comment type="caution">
    <text evidence="2">The sequence shown here is derived from an EMBL/GenBank/DDBJ whole genome shotgun (WGS) entry which is preliminary data.</text>
</comment>
<proteinExistence type="predicted"/>
<name>A0A8T0VD94_PANVG</name>
<reference evidence="2" key="1">
    <citation type="submission" date="2020-05" db="EMBL/GenBank/DDBJ databases">
        <title>WGS assembly of Panicum virgatum.</title>
        <authorList>
            <person name="Lovell J.T."/>
            <person name="Jenkins J."/>
            <person name="Shu S."/>
            <person name="Juenger T.E."/>
            <person name="Schmutz J."/>
        </authorList>
    </citation>
    <scope>NUCLEOTIDE SEQUENCE</scope>
    <source>
        <strain evidence="2">AP13</strain>
    </source>
</reference>
<dbReference type="Proteomes" id="UP000823388">
    <property type="component" value="Chromosome 2N"/>
</dbReference>
<evidence type="ECO:0000313" key="3">
    <source>
        <dbReference type="Proteomes" id="UP000823388"/>
    </source>
</evidence>
<dbReference type="EMBL" id="CM029040">
    <property type="protein sequence ID" value="KAG2631234.1"/>
    <property type="molecule type" value="Genomic_DNA"/>
</dbReference>
<keyword evidence="3" id="KW-1185">Reference proteome</keyword>
<organism evidence="2 3">
    <name type="scientific">Panicum virgatum</name>
    <name type="common">Blackwell switchgrass</name>
    <dbReference type="NCBI Taxonomy" id="38727"/>
    <lineage>
        <taxon>Eukaryota</taxon>
        <taxon>Viridiplantae</taxon>
        <taxon>Streptophyta</taxon>
        <taxon>Embryophyta</taxon>
        <taxon>Tracheophyta</taxon>
        <taxon>Spermatophyta</taxon>
        <taxon>Magnoliopsida</taxon>
        <taxon>Liliopsida</taxon>
        <taxon>Poales</taxon>
        <taxon>Poaceae</taxon>
        <taxon>PACMAD clade</taxon>
        <taxon>Panicoideae</taxon>
        <taxon>Panicodae</taxon>
        <taxon>Paniceae</taxon>
        <taxon>Panicinae</taxon>
        <taxon>Panicum</taxon>
        <taxon>Panicum sect. Hiantes</taxon>
    </lineage>
</organism>
<dbReference type="AlphaFoldDB" id="A0A8T0VD94"/>
<accession>A0A8T0VD94</accession>